<feature type="non-terminal residue" evidence="1">
    <location>
        <position position="1"/>
    </location>
</feature>
<dbReference type="Proteomes" id="UP000805193">
    <property type="component" value="Unassembled WGS sequence"/>
</dbReference>
<keyword evidence="2" id="KW-1185">Reference proteome</keyword>
<sequence length="233" mass="25215">VLNAIWTLRYETYESHRIHCSYHSSHPAPRATGGESCQRSVNESSNPSPTAPYDQLKTALLERTEASESPRWQQLVPAEELGDPRPSQLLHGMTQLLREGANAIDDVLLRELFLQRHSPNDQVVLAAAAPLSLAGPTVLASAVMEVSTPSSAQIAATTTQSAADAPNMAQCIQTPNMTQGYTFTSSANIFSKSSLLRQDAENPIVLRAIDGALYTSRRPDSDSSDRDHSSGLC</sequence>
<organism evidence="1 2">
    <name type="scientific">Ixodes persulcatus</name>
    <name type="common">Taiga tick</name>
    <dbReference type="NCBI Taxonomy" id="34615"/>
    <lineage>
        <taxon>Eukaryota</taxon>
        <taxon>Metazoa</taxon>
        <taxon>Ecdysozoa</taxon>
        <taxon>Arthropoda</taxon>
        <taxon>Chelicerata</taxon>
        <taxon>Arachnida</taxon>
        <taxon>Acari</taxon>
        <taxon>Parasitiformes</taxon>
        <taxon>Ixodida</taxon>
        <taxon>Ixodoidea</taxon>
        <taxon>Ixodidae</taxon>
        <taxon>Ixodinae</taxon>
        <taxon>Ixodes</taxon>
    </lineage>
</organism>
<comment type="caution">
    <text evidence="1">The sequence shown here is derived from an EMBL/GenBank/DDBJ whole genome shotgun (WGS) entry which is preliminary data.</text>
</comment>
<evidence type="ECO:0000313" key="1">
    <source>
        <dbReference type="EMBL" id="KAG0428378.1"/>
    </source>
</evidence>
<gene>
    <name evidence="1" type="ORF">HPB47_024641</name>
</gene>
<dbReference type="EMBL" id="JABSTQ010009532">
    <property type="protein sequence ID" value="KAG0428378.1"/>
    <property type="molecule type" value="Genomic_DNA"/>
</dbReference>
<name>A0AC60Q3V2_IXOPE</name>
<proteinExistence type="predicted"/>
<reference evidence="1 2" key="1">
    <citation type="journal article" date="2020" name="Cell">
        <title>Large-Scale Comparative Analyses of Tick Genomes Elucidate Their Genetic Diversity and Vector Capacities.</title>
        <authorList>
            <consortium name="Tick Genome and Microbiome Consortium (TIGMIC)"/>
            <person name="Jia N."/>
            <person name="Wang J."/>
            <person name="Shi W."/>
            <person name="Du L."/>
            <person name="Sun Y."/>
            <person name="Zhan W."/>
            <person name="Jiang J.F."/>
            <person name="Wang Q."/>
            <person name="Zhang B."/>
            <person name="Ji P."/>
            <person name="Bell-Sakyi L."/>
            <person name="Cui X.M."/>
            <person name="Yuan T.T."/>
            <person name="Jiang B.G."/>
            <person name="Yang W.F."/>
            <person name="Lam T.T."/>
            <person name="Chang Q.C."/>
            <person name="Ding S.J."/>
            <person name="Wang X.J."/>
            <person name="Zhu J.G."/>
            <person name="Ruan X.D."/>
            <person name="Zhao L."/>
            <person name="Wei J.T."/>
            <person name="Ye R.Z."/>
            <person name="Que T.C."/>
            <person name="Du C.H."/>
            <person name="Zhou Y.H."/>
            <person name="Cheng J.X."/>
            <person name="Dai P.F."/>
            <person name="Guo W.B."/>
            <person name="Han X.H."/>
            <person name="Huang E.J."/>
            <person name="Li L.F."/>
            <person name="Wei W."/>
            <person name="Gao Y.C."/>
            <person name="Liu J.Z."/>
            <person name="Shao H.Z."/>
            <person name="Wang X."/>
            <person name="Wang C.C."/>
            <person name="Yang T.C."/>
            <person name="Huo Q.B."/>
            <person name="Li W."/>
            <person name="Chen H.Y."/>
            <person name="Chen S.E."/>
            <person name="Zhou L.G."/>
            <person name="Ni X.B."/>
            <person name="Tian J.H."/>
            <person name="Sheng Y."/>
            <person name="Liu T."/>
            <person name="Pan Y.S."/>
            <person name="Xia L.Y."/>
            <person name="Li J."/>
            <person name="Zhao F."/>
            <person name="Cao W.C."/>
        </authorList>
    </citation>
    <scope>NUCLEOTIDE SEQUENCE [LARGE SCALE GENOMIC DNA]</scope>
    <source>
        <strain evidence="1">Iper-2018</strain>
    </source>
</reference>
<evidence type="ECO:0000313" key="2">
    <source>
        <dbReference type="Proteomes" id="UP000805193"/>
    </source>
</evidence>
<protein>
    <submittedName>
        <fullName evidence="1">Uncharacterized protein</fullName>
    </submittedName>
</protein>
<accession>A0AC60Q3V2</accession>